<feature type="compositionally biased region" description="Basic and acidic residues" evidence="1">
    <location>
        <begin position="9"/>
        <end position="20"/>
    </location>
</feature>
<dbReference type="GeneID" id="66059028"/>
<dbReference type="WBParaSite" id="Bm17837.1">
    <property type="protein sequence ID" value="Bm17837.1"/>
    <property type="gene ID" value="WBGene00268979"/>
</dbReference>
<dbReference type="KEGG" id="bmy:BM_BM17837"/>
<feature type="region of interest" description="Disordered" evidence="1">
    <location>
        <begin position="1"/>
        <end position="46"/>
    </location>
</feature>
<accession>A0A4E9FUF8</accession>
<evidence type="ECO:0000256" key="1">
    <source>
        <dbReference type="SAM" id="MobiDB-lite"/>
    </source>
</evidence>
<evidence type="ECO:0000313" key="2">
    <source>
        <dbReference type="EMBL" id="VIO99511.1"/>
    </source>
</evidence>
<organism evidence="2">
    <name type="scientific">Brugia malayi</name>
    <name type="common">Filarial nematode worm</name>
    <dbReference type="NCBI Taxonomy" id="6279"/>
    <lineage>
        <taxon>Eukaryota</taxon>
        <taxon>Metazoa</taxon>
        <taxon>Ecdysozoa</taxon>
        <taxon>Nematoda</taxon>
        <taxon>Chromadorea</taxon>
        <taxon>Rhabditida</taxon>
        <taxon>Spirurina</taxon>
        <taxon>Spiruromorpha</taxon>
        <taxon>Filarioidea</taxon>
        <taxon>Onchocercidae</taxon>
        <taxon>Brugia</taxon>
    </lineage>
</organism>
<reference evidence="2" key="2">
    <citation type="submission" date="2019-04" db="EMBL/GenBank/DDBJ databases">
        <authorList>
            <person name="Howe K."/>
            <person name="Paulini M."/>
            <person name="Williams G."/>
        </authorList>
    </citation>
    <scope>NUCLEOTIDE SEQUENCE [LARGE SCALE GENOMIC DNA]</scope>
    <source>
        <strain evidence="2">FR3</strain>
    </source>
</reference>
<reference evidence="3" key="1">
    <citation type="journal article" date="2007" name="Science">
        <title>Draft genome of the filarial nematode parasite Brugia malayi.</title>
        <authorList>
            <person name="Ghedin E."/>
            <person name="Wang S."/>
            <person name="Spiro D."/>
            <person name="Caler E."/>
            <person name="Zhao Q."/>
            <person name="Crabtree J."/>
            <person name="Allen J.E."/>
            <person name="Delcher A.L."/>
            <person name="Guiliano D.B."/>
            <person name="Miranda-Saavedra D."/>
            <person name="Angiuoli S.V."/>
            <person name="Creasy T."/>
            <person name="Amedeo P."/>
            <person name="Haas B."/>
            <person name="El-Sayed N.M."/>
            <person name="Wortman J.R."/>
            <person name="Feldblyum T."/>
            <person name="Tallon L."/>
            <person name="Schatz M."/>
            <person name="Shumway M."/>
            <person name="Koo H."/>
            <person name="Salzberg S.L."/>
            <person name="Schobel S."/>
            <person name="Pertea M."/>
            <person name="Pop M."/>
            <person name="White O."/>
            <person name="Barton G.J."/>
            <person name="Carlow C.K."/>
            <person name="Crawford M.J."/>
            <person name="Daub J."/>
            <person name="Dimmic M.W."/>
            <person name="Estes C.F."/>
            <person name="Foster J.M."/>
            <person name="Ganatra M."/>
            <person name="Gregory W.F."/>
            <person name="Johnson N.M."/>
            <person name="Jin J."/>
            <person name="Komuniecki R."/>
            <person name="Korf I."/>
            <person name="Kumar S."/>
            <person name="Laney S."/>
            <person name="Li B.W."/>
            <person name="Li W."/>
            <person name="Lindblom T.H."/>
            <person name="Lustigman S."/>
            <person name="Ma D."/>
            <person name="Maina C.V."/>
            <person name="Martin D.M."/>
            <person name="McCarter J.P."/>
            <person name="McReynolds L."/>
            <person name="Mitreva M."/>
            <person name="Nutman T.B."/>
            <person name="Parkinson J."/>
            <person name="Peregrin-Alvarez J.M."/>
            <person name="Poole C."/>
            <person name="Ren Q."/>
            <person name="Saunders L."/>
            <person name="Sluder A.E."/>
            <person name="Smith K."/>
            <person name="Stanke M."/>
            <person name="Unnasch T.R."/>
            <person name="Ware J."/>
            <person name="Wei A.D."/>
            <person name="Weil G."/>
            <person name="Williams D.J."/>
            <person name="Zhang Y."/>
            <person name="Williams S.A."/>
            <person name="Fraser-Liggett C."/>
            <person name="Slatko B."/>
            <person name="Blaxter M.L."/>
            <person name="Scott A.L."/>
        </authorList>
    </citation>
    <scope>NUCLEOTIDE SEQUENCE</scope>
    <source>
        <strain evidence="3">FR3</strain>
    </source>
</reference>
<keyword evidence="3" id="KW-1185">Reference proteome</keyword>
<feature type="compositionally biased region" description="Basic and acidic residues" evidence="1">
    <location>
        <begin position="37"/>
        <end position="46"/>
    </location>
</feature>
<dbReference type="AlphaFoldDB" id="A0A4E9FUF8"/>
<proteinExistence type="predicted"/>
<accession>A0A5S6PEF8</accession>
<dbReference type="EMBL" id="CAAKNF010000195">
    <property type="protein sequence ID" value="VIO99511.1"/>
    <property type="molecule type" value="Genomic_DNA"/>
</dbReference>
<gene>
    <name evidence="2 4" type="primary">Bm17837</name>
    <name evidence="2" type="ORF">BM_BM17837</name>
</gene>
<evidence type="ECO:0000313" key="4">
    <source>
        <dbReference type="WBParaSite" id="Bm17837.1"/>
    </source>
</evidence>
<evidence type="ECO:0000313" key="3">
    <source>
        <dbReference type="Proteomes" id="UP000006672"/>
    </source>
</evidence>
<dbReference type="Proteomes" id="UP000006672">
    <property type="component" value="Unassembled WGS sequence"/>
</dbReference>
<reference evidence="4" key="3">
    <citation type="submission" date="2019-12" db="UniProtKB">
        <authorList>
            <consortium name="WormBaseParasite"/>
        </authorList>
    </citation>
    <scope>IDENTIFICATION</scope>
</reference>
<sequence>MQKKFRSLLGHEKTYDDSYRGGKPGSYPAVFGKSWSRKRESVPGNS</sequence>
<dbReference type="CTD" id="66059028"/>
<dbReference type="RefSeq" id="XP_042938490.1">
    <property type="nucleotide sequence ID" value="XM_043082556.1"/>
</dbReference>
<protein>
    <submittedName>
        <fullName evidence="2 4">Uncharacterized protein</fullName>
    </submittedName>
</protein>
<name>A0A4E9FUF8_BRUMA</name>